<feature type="transmembrane region" description="Helical" evidence="7">
    <location>
        <begin position="331"/>
        <end position="353"/>
    </location>
</feature>
<evidence type="ECO:0000256" key="3">
    <source>
        <dbReference type="ARBA" id="ARBA00022475"/>
    </source>
</evidence>
<feature type="transmembrane region" description="Helical" evidence="7">
    <location>
        <begin position="248"/>
        <end position="265"/>
    </location>
</feature>
<keyword evidence="4 7" id="KW-0812">Transmembrane</keyword>
<evidence type="ECO:0000313" key="9">
    <source>
        <dbReference type="EMBL" id="GLI02114.1"/>
    </source>
</evidence>
<feature type="domain" description="Major facilitator superfamily (MFS) profile" evidence="8">
    <location>
        <begin position="209"/>
        <end position="389"/>
    </location>
</feature>
<feature type="transmembrane region" description="Helical" evidence="7">
    <location>
        <begin position="161"/>
        <end position="179"/>
    </location>
</feature>
<feature type="transmembrane region" description="Helical" evidence="7">
    <location>
        <begin position="365"/>
        <end position="385"/>
    </location>
</feature>
<dbReference type="InterPro" id="IPR020846">
    <property type="entry name" value="MFS_dom"/>
</dbReference>
<dbReference type="InterPro" id="IPR011701">
    <property type="entry name" value="MFS"/>
</dbReference>
<dbReference type="InterPro" id="IPR036259">
    <property type="entry name" value="MFS_trans_sf"/>
</dbReference>
<evidence type="ECO:0000256" key="5">
    <source>
        <dbReference type="ARBA" id="ARBA00022989"/>
    </source>
</evidence>
<feature type="transmembrane region" description="Helical" evidence="7">
    <location>
        <begin position="272"/>
        <end position="291"/>
    </location>
</feature>
<protein>
    <submittedName>
        <fullName evidence="9">MFS transporter</fullName>
    </submittedName>
</protein>
<sequence length="389" mass="39710">MWSRSFRALWSARAVSYLGDSMGLVALLLYTQGSEGEALAVALLLLAGDCVPGLFGPFTGVVGDRFDLRRVMVACELAQGAIVLSIALTTPGLPVLLLLVALRGLAAQVFQAASRSAVPSLVDDAHLARANAALGAGTYGLEALGPLVAAALIPLVGVRGVLAVDAVTFAVSALLLTLLPRLRATETHEVARGFLAASWEGVRYMAHTPVVRAVAVGFVAVVAFNGVDDVAVVFLAKDTLGGSDSAAALVYAGVGIGLAAGYPLLTRYAGRAPAIALILAGFAVNSAGNLVTGLAWAVWAALALQVIRGLGISALDVGVNTELQRTVPPGLLSRVFGNLYGAVGLAAGFSYVFGGVLLDRTDARVTFVVAGTGGLVATVLTGLALRKRR</sequence>
<evidence type="ECO:0000256" key="2">
    <source>
        <dbReference type="ARBA" id="ARBA00022448"/>
    </source>
</evidence>
<evidence type="ECO:0000256" key="1">
    <source>
        <dbReference type="ARBA" id="ARBA00004651"/>
    </source>
</evidence>
<comment type="subcellular location">
    <subcellularLocation>
        <location evidence="1">Cell membrane</location>
        <topology evidence="1">Multi-pass membrane protein</topology>
    </subcellularLocation>
</comment>
<keyword evidence="3" id="KW-1003">Cell membrane</keyword>
<keyword evidence="5 7" id="KW-1133">Transmembrane helix</keyword>
<evidence type="ECO:0000313" key="10">
    <source>
        <dbReference type="Proteomes" id="UP001144280"/>
    </source>
</evidence>
<accession>A0ABQ5R5Q2</accession>
<dbReference type="Pfam" id="PF07690">
    <property type="entry name" value="MFS_1"/>
    <property type="match status" value="2"/>
</dbReference>
<dbReference type="RefSeq" id="WP_281903595.1">
    <property type="nucleotide sequence ID" value="NZ_BSDI01000055.1"/>
</dbReference>
<evidence type="ECO:0000256" key="6">
    <source>
        <dbReference type="ARBA" id="ARBA00023136"/>
    </source>
</evidence>
<gene>
    <name evidence="9" type="ORF">Pa4123_73920</name>
</gene>
<dbReference type="PROSITE" id="PS50850">
    <property type="entry name" value="MFS"/>
    <property type="match status" value="1"/>
</dbReference>
<keyword evidence="10" id="KW-1185">Reference proteome</keyword>
<evidence type="ECO:0000259" key="8">
    <source>
        <dbReference type="PROSITE" id="PS50850"/>
    </source>
</evidence>
<dbReference type="PANTHER" id="PTHR43266:SF2">
    <property type="entry name" value="MAJOR FACILITATOR SUPERFAMILY (MFS) PROFILE DOMAIN-CONTAINING PROTEIN"/>
    <property type="match status" value="1"/>
</dbReference>
<evidence type="ECO:0000256" key="7">
    <source>
        <dbReference type="SAM" id="Phobius"/>
    </source>
</evidence>
<feature type="transmembrane region" description="Helical" evidence="7">
    <location>
        <begin position="38"/>
        <end position="59"/>
    </location>
</feature>
<feature type="transmembrane region" description="Helical" evidence="7">
    <location>
        <begin position="213"/>
        <end position="236"/>
    </location>
</feature>
<keyword evidence="6 7" id="KW-0472">Membrane</keyword>
<proteinExistence type="predicted"/>
<comment type="caution">
    <text evidence="9">The sequence shown here is derived from an EMBL/GenBank/DDBJ whole genome shotgun (WGS) entry which is preliminary data.</text>
</comment>
<dbReference type="EMBL" id="BSDI01000055">
    <property type="protein sequence ID" value="GLI02114.1"/>
    <property type="molecule type" value="Genomic_DNA"/>
</dbReference>
<dbReference type="Gene3D" id="1.20.1250.20">
    <property type="entry name" value="MFS general substrate transporter like domains"/>
    <property type="match status" value="2"/>
</dbReference>
<name>A0ABQ5R5Q2_9ACTN</name>
<feature type="transmembrane region" description="Helical" evidence="7">
    <location>
        <begin position="12"/>
        <end position="32"/>
    </location>
</feature>
<dbReference type="Proteomes" id="UP001144280">
    <property type="component" value="Unassembled WGS sequence"/>
</dbReference>
<keyword evidence="2" id="KW-0813">Transport</keyword>
<dbReference type="PANTHER" id="PTHR43266">
    <property type="entry name" value="MACROLIDE-EFFLUX PROTEIN"/>
    <property type="match status" value="1"/>
</dbReference>
<organism evidence="9 10">
    <name type="scientific">Phytohabitans aurantiacus</name>
    <dbReference type="NCBI Taxonomy" id="3016789"/>
    <lineage>
        <taxon>Bacteria</taxon>
        <taxon>Bacillati</taxon>
        <taxon>Actinomycetota</taxon>
        <taxon>Actinomycetes</taxon>
        <taxon>Micromonosporales</taxon>
        <taxon>Micromonosporaceae</taxon>
    </lineage>
</organism>
<evidence type="ECO:0000256" key="4">
    <source>
        <dbReference type="ARBA" id="ARBA00022692"/>
    </source>
</evidence>
<dbReference type="SUPFAM" id="SSF103473">
    <property type="entry name" value="MFS general substrate transporter"/>
    <property type="match status" value="1"/>
</dbReference>
<dbReference type="CDD" id="cd06173">
    <property type="entry name" value="MFS_MefA_like"/>
    <property type="match status" value="1"/>
</dbReference>
<reference evidence="9" key="1">
    <citation type="submission" date="2022-12" db="EMBL/GenBank/DDBJ databases">
        <title>New Phytohabitans aurantiacus sp. RD004123 nov., an actinomycete isolated from soil.</title>
        <authorList>
            <person name="Triningsih D.W."/>
            <person name="Harunari E."/>
            <person name="Igarashi Y."/>
        </authorList>
    </citation>
    <scope>NUCLEOTIDE SEQUENCE</scope>
    <source>
        <strain evidence="9">RD004123</strain>
    </source>
</reference>